<dbReference type="EMBL" id="MK798143">
    <property type="protein sequence ID" value="QDH45738.1"/>
    <property type="molecule type" value="Genomic_DNA"/>
</dbReference>
<proteinExistence type="predicted"/>
<organism evidence="1 2">
    <name type="scientific">Pantoea phage vB_PagM_AAM37</name>
    <dbReference type="NCBI Taxonomy" id="2588093"/>
    <lineage>
        <taxon>Viruses</taxon>
        <taxon>Duplodnaviria</taxon>
        <taxon>Heunggongvirae</taxon>
        <taxon>Uroviricota</taxon>
        <taxon>Caudoviricetes</taxon>
        <taxon>Dibbivirus</taxon>
        <taxon>Dibbivirus AAM37</taxon>
    </lineage>
</organism>
<evidence type="ECO:0000313" key="1">
    <source>
        <dbReference type="EMBL" id="QDH45738.1"/>
    </source>
</evidence>
<accession>A0A513ZYI6</accession>
<protein>
    <submittedName>
        <fullName evidence="1">Uncharacterized protein</fullName>
    </submittedName>
</protein>
<reference evidence="1 2" key="1">
    <citation type="submission" date="2019-04" db="EMBL/GenBank/DDBJ databases">
        <title>Complete genome sequence of Pantoea sp. infecting bacteriophage vB_PagM_AAM37.</title>
        <authorList>
            <person name="Truncaite L."/>
            <person name="Simoliuniene M."/>
            <person name="Zajanckauskaite A."/>
            <person name="Meskys R."/>
            <person name="Simoliunas E."/>
        </authorList>
    </citation>
    <scope>NUCLEOTIDE SEQUENCE [LARGE SCALE GENOMIC DNA]</scope>
    <source>
        <strain evidence="1">AAM37</strain>
    </source>
</reference>
<dbReference type="Proteomes" id="UP000317930">
    <property type="component" value="Segment"/>
</dbReference>
<gene>
    <name evidence="1" type="ORF">AAM37_gp67</name>
</gene>
<sequence>MPFVSELKAGDHFISSSGEMFEIIAQGREYAFTRKVSDGEEALYSGSMGQVCLATKSQIQEAGRVSAVMAIIEDAKSIRLAAEETIAYLDAEVSALPKLLQELADKCRERNTEEVQQQDDSSLDGILALAGASFAVAGSDTPNYKVKAARLWPWNHPKHENETATQRFNRVFYANTPIKNFRDRLVWSAVLIMAEIEKHDRKWSLANDAKK</sequence>
<keyword evidence="2" id="KW-1185">Reference proteome</keyword>
<evidence type="ECO:0000313" key="2">
    <source>
        <dbReference type="Proteomes" id="UP000317930"/>
    </source>
</evidence>
<name>A0A513ZYI6_9CAUD</name>